<accession>L7FMT8</accession>
<evidence type="ECO:0000313" key="4">
    <source>
        <dbReference type="EMBL" id="ELP92253.1"/>
    </source>
</evidence>
<feature type="transmembrane region" description="Helical" evidence="2">
    <location>
        <begin position="398"/>
        <end position="423"/>
    </location>
</feature>
<feature type="region of interest" description="Disordered" evidence="1">
    <location>
        <begin position="429"/>
        <end position="457"/>
    </location>
</feature>
<evidence type="ECO:0000313" key="5">
    <source>
        <dbReference type="Proteomes" id="UP000014680"/>
    </source>
</evidence>
<dbReference type="RefSeq" id="XP_004259024.1">
    <property type="nucleotide sequence ID" value="XM_004258976.1"/>
</dbReference>
<dbReference type="Proteomes" id="UP000014680">
    <property type="component" value="Unassembled WGS sequence"/>
</dbReference>
<feature type="chain" id="PRO_5012745634" evidence="3">
    <location>
        <begin position="16"/>
        <end position="457"/>
    </location>
</feature>
<name>L7FMT8_ENTIV</name>
<evidence type="ECO:0000256" key="1">
    <source>
        <dbReference type="SAM" id="MobiDB-lite"/>
    </source>
</evidence>
<keyword evidence="2" id="KW-0812">Transmembrane</keyword>
<evidence type="ECO:0000256" key="2">
    <source>
        <dbReference type="SAM" id="Phobius"/>
    </source>
</evidence>
<proteinExistence type="predicted"/>
<sequence length="457" mass="50472">MLLFLLFISFTFSLSVEPINWTRDTTYNNVVSHIYFNENSQNKYTAALRYDPSTPLAITIDMFHPKLSQKTIKVTASSVVRPQVSMSTSKLFFLNDGNVEVWNVSTASPTPLKMLTLTGVDKNSPLALLEKNFTANKPSVFLYMCKDSKIAIYDENLKLVQQTGFPCGRYMSVGNNILAVKNTTLIEIYTVGSTGALTVNTQTEITGTSESVMLDPMIVSKADIIYSVVSDQKKIQVNSPNNYKTAVFIENVTFYDNTAVSTEYAPILNSLGCFIVVGRLGAKSGVNEVAGAVTVYFDKYFTSGLTDPKRFEKMHEVNGTATYFYKGYSVAMTEDTLYVGGKVNYLTNGSLQGLSNNVTLVTQKCCTNGKCFCQEGYYYVDSVGKCLLNVAHKKNRTLVYILAGVGIGLLLLFLIIIVVIIVVMSKRNEKKKVDEESGPILVPSAEGEQPKTDDFKP</sequence>
<dbReference type="EMBL" id="KB206391">
    <property type="protein sequence ID" value="ELP92253.1"/>
    <property type="molecule type" value="Genomic_DNA"/>
</dbReference>
<feature type="signal peptide" evidence="3">
    <location>
        <begin position="1"/>
        <end position="15"/>
    </location>
</feature>
<keyword evidence="2" id="KW-0472">Membrane</keyword>
<feature type="compositionally biased region" description="Basic and acidic residues" evidence="1">
    <location>
        <begin position="448"/>
        <end position="457"/>
    </location>
</feature>
<organism evidence="4 5">
    <name type="scientific">Entamoeba invadens IP1</name>
    <dbReference type="NCBI Taxonomy" id="370355"/>
    <lineage>
        <taxon>Eukaryota</taxon>
        <taxon>Amoebozoa</taxon>
        <taxon>Evosea</taxon>
        <taxon>Archamoebae</taxon>
        <taxon>Mastigamoebida</taxon>
        <taxon>Entamoebidae</taxon>
        <taxon>Entamoeba</taxon>
    </lineage>
</organism>
<keyword evidence="5" id="KW-1185">Reference proteome</keyword>
<dbReference type="GeneID" id="14891252"/>
<gene>
    <name evidence="4" type="ORF">EIN_118270</name>
</gene>
<dbReference type="VEuPathDB" id="AmoebaDB:EIN_118270"/>
<dbReference type="KEGG" id="eiv:EIN_118270"/>
<reference evidence="4 5" key="1">
    <citation type="submission" date="2012-10" db="EMBL/GenBank/DDBJ databases">
        <authorList>
            <person name="Zafar N."/>
            <person name="Inman J."/>
            <person name="Hall N."/>
            <person name="Lorenzi H."/>
            <person name="Caler E."/>
        </authorList>
    </citation>
    <scope>NUCLEOTIDE SEQUENCE [LARGE SCALE GENOMIC DNA]</scope>
    <source>
        <strain evidence="4 5">IP1</strain>
    </source>
</reference>
<dbReference type="AlphaFoldDB" id="L7FMT8"/>
<keyword evidence="2" id="KW-1133">Transmembrane helix</keyword>
<keyword evidence="3" id="KW-0732">Signal</keyword>
<protein>
    <submittedName>
        <fullName evidence="4">Uncharacterized protein</fullName>
    </submittedName>
</protein>
<evidence type="ECO:0000256" key="3">
    <source>
        <dbReference type="SAM" id="SignalP"/>
    </source>
</evidence>